<reference evidence="2" key="1">
    <citation type="submission" date="2020-02" db="EMBL/GenBank/DDBJ databases">
        <authorList>
            <person name="Meier V. D."/>
        </authorList>
    </citation>
    <scope>NUCLEOTIDE SEQUENCE</scope>
    <source>
        <strain evidence="2">AVDCRST_MAG05</strain>
    </source>
</reference>
<feature type="compositionally biased region" description="Basic and acidic residues" evidence="1">
    <location>
        <begin position="1"/>
        <end position="20"/>
    </location>
</feature>
<protein>
    <submittedName>
        <fullName evidence="2">Uncharacterized protein</fullName>
    </submittedName>
</protein>
<gene>
    <name evidence="2" type="ORF">AVDCRST_MAG05-2966</name>
</gene>
<feature type="non-terminal residue" evidence="2">
    <location>
        <position position="1"/>
    </location>
</feature>
<organism evidence="2">
    <name type="scientific">uncultured Rubrobacteraceae bacterium</name>
    <dbReference type="NCBI Taxonomy" id="349277"/>
    <lineage>
        <taxon>Bacteria</taxon>
        <taxon>Bacillati</taxon>
        <taxon>Actinomycetota</taxon>
        <taxon>Rubrobacteria</taxon>
        <taxon>Rubrobacterales</taxon>
        <taxon>Rubrobacteraceae</taxon>
        <taxon>environmental samples</taxon>
    </lineage>
</organism>
<accession>A0A6J4T009</accession>
<feature type="region of interest" description="Disordered" evidence="1">
    <location>
        <begin position="1"/>
        <end position="25"/>
    </location>
</feature>
<dbReference type="EMBL" id="CADCVM010000329">
    <property type="protein sequence ID" value="CAA9510103.1"/>
    <property type="molecule type" value="Genomic_DNA"/>
</dbReference>
<sequence>AQLPRPREPRLPRYPHEGGRHPRGILQRRVGVARGDRPEIGPDQVLVL</sequence>
<evidence type="ECO:0000256" key="1">
    <source>
        <dbReference type="SAM" id="MobiDB-lite"/>
    </source>
</evidence>
<feature type="non-terminal residue" evidence="2">
    <location>
        <position position="48"/>
    </location>
</feature>
<name>A0A6J4T009_9ACTN</name>
<evidence type="ECO:0000313" key="2">
    <source>
        <dbReference type="EMBL" id="CAA9510103.1"/>
    </source>
</evidence>
<dbReference type="AlphaFoldDB" id="A0A6J4T009"/>
<proteinExistence type="predicted"/>